<evidence type="ECO:0000313" key="8">
    <source>
        <dbReference type="EMBL" id="CAB4626927.1"/>
    </source>
</evidence>
<feature type="domain" description="YprB ribonuclease H-like" evidence="7">
    <location>
        <begin position="343"/>
        <end position="524"/>
    </location>
</feature>
<dbReference type="InterPro" id="IPR041679">
    <property type="entry name" value="DNA2/NAM7-like_C"/>
</dbReference>
<dbReference type="Pfam" id="PF13482">
    <property type="entry name" value="RNase_H_2"/>
    <property type="match status" value="1"/>
</dbReference>
<evidence type="ECO:0000256" key="1">
    <source>
        <dbReference type="ARBA" id="ARBA00022741"/>
    </source>
</evidence>
<reference evidence="8" key="1">
    <citation type="submission" date="2020-05" db="EMBL/GenBank/DDBJ databases">
        <authorList>
            <person name="Chiriac C."/>
            <person name="Salcher M."/>
            <person name="Ghai R."/>
            <person name="Kavagutti S V."/>
        </authorList>
    </citation>
    <scope>NUCLEOTIDE SEQUENCE</scope>
</reference>
<evidence type="ECO:0000259" key="7">
    <source>
        <dbReference type="Pfam" id="PF13482"/>
    </source>
</evidence>
<accession>A0A6J6IQG4</accession>
<evidence type="ECO:0000256" key="2">
    <source>
        <dbReference type="ARBA" id="ARBA00022801"/>
    </source>
</evidence>
<dbReference type="PANTHER" id="PTHR43788:SF8">
    <property type="entry name" value="DNA-BINDING PROTEIN SMUBP-2"/>
    <property type="match status" value="1"/>
</dbReference>
<sequence length="1171" mass="129316">MRKVSDDLWVYNTRDLMRASSCDHCTRLAIARELRVPGVAELVAQFEVPVAGLPVTYGQKFEEDLENELLESLGSTDFRRPEGSNQLDETVALMHAGVPVIYQGSLEHQIGRVKFSGRPDFLVRADYDLDFVDGKLTALQDQARSSVGYIAWDAKLAGSPKPHYLLQVALYVDALSAIGLKAQDSRHGLILGSRTLATFEEGEIVPAMRQARSYILDAIENLDAAEFSLETLSLHCDSSDSCKVCEYPGLCDHNRREIDHLVQVAGINKSQIEKLRKSGISTMAGLAAAVDSDRPDAFVPTTFDKLRNQARLQNDYKLSGAHSWQLLDDPEIGVLPPASENDVFFDMEGFPYFAERGGLEYLFGAVTRNKTFFAWWAHDRDQEAEAFAGFVKWAYDKMVADPTAHIYHYAPYEVTALTKLSARHGVMAAEVAWLLAEDKMIDLYKVIRGSIMISQPSYSIKKLEVFYDFARKSKVVDAGSSIEQYDQYRQLVEADPAEAASILQMISDYNEDDCVSTLALWEWLASMDGAHAKYENFRSAVASKKAEWATDPDDEDSATSKAERELAELQHATDNMAAALDGWPWGEDQDADYRAKVWQALMHSVLFYKREEVIHWRERRIRRDSTNDNLHRDRKALVVEGCVAEAGFDFELGLDARSKVNVAYTYDLEPGQTNFLKAGEKIYIRYNYGANQHELDKGKIVSIHGDQVTFQRVTTVANADFAPNAIFEDKLIPAGGKQEAVKAHALALASAWRSPRYEAPEGHPALDLLMRREPSLKHGRLLAVDGDEYLPALIHAVENLDHSVLAVQGPPGSGKTYLGSRTIAHLVAQGKRIGVVANSHSAVENLLAGCVEAGISGEQIAKQKKTGETGIKPWTTPSAYPALANWRARQQGGYVIGGTAWTFCANKVLEVDFDYIFIDEAAQFSLVDAIAIAQGAKNMVLLGDPQQLTQVVQAVHPGGVDNSALGHYMGEQAILDEEHGFFIEVTRRMHPAVNKPVSWLAYEGRLHSHADASLRSISGTTPGLNLVPVEHLGNSSHSEEEVAKVLELTAELSAKVGEDEVLIVAPYNAQVDSIRDALDAAGFNQVQVGTVDKFQGREAMAVIISLAASSAEDAPRGLEFLLDRNRMNVALSRAKTNSYLVYSPTLIRSRFTSVEDVKAVSRLAGLLEFAI</sequence>
<dbReference type="Pfam" id="PF13604">
    <property type="entry name" value="AAA_30"/>
    <property type="match status" value="1"/>
</dbReference>
<dbReference type="InterPro" id="IPR050534">
    <property type="entry name" value="Coronavir_polyprotein_1ab"/>
</dbReference>
<keyword evidence="3" id="KW-0347">Helicase</keyword>
<dbReference type="InterPro" id="IPR038726">
    <property type="entry name" value="PDDEXK_AddAB-type"/>
</dbReference>
<feature type="domain" description="DNA2/NAM7 helicase-like C-terminal" evidence="6">
    <location>
        <begin position="978"/>
        <end position="1141"/>
    </location>
</feature>
<dbReference type="NCBIfam" id="TIGR03491">
    <property type="entry name" value="TM0106 family RecB-like putative nuclease"/>
    <property type="match status" value="1"/>
</dbReference>
<proteinExistence type="predicted"/>
<evidence type="ECO:0000256" key="3">
    <source>
        <dbReference type="ARBA" id="ARBA00022806"/>
    </source>
</evidence>
<dbReference type="InterPro" id="IPR011604">
    <property type="entry name" value="PDDEXK-like_dom_sf"/>
</dbReference>
<gene>
    <name evidence="8" type="ORF">UFOPK2001_00277</name>
</gene>
<dbReference type="SUPFAM" id="SSF53098">
    <property type="entry name" value="Ribonuclease H-like"/>
    <property type="match status" value="1"/>
</dbReference>
<dbReference type="SUPFAM" id="SSF52540">
    <property type="entry name" value="P-loop containing nucleoside triphosphate hydrolases"/>
    <property type="match status" value="1"/>
</dbReference>
<keyword evidence="4" id="KW-0067">ATP-binding</keyword>
<dbReference type="GO" id="GO:0043139">
    <property type="term" value="F:5'-3' DNA helicase activity"/>
    <property type="evidence" value="ECO:0007669"/>
    <property type="project" value="TreeGrafter"/>
</dbReference>
<keyword evidence="1" id="KW-0547">Nucleotide-binding</keyword>
<dbReference type="Pfam" id="PF12705">
    <property type="entry name" value="PDDEXK_1"/>
    <property type="match status" value="1"/>
</dbReference>
<feature type="domain" description="PD-(D/E)XK endonuclease-like" evidence="5">
    <location>
        <begin position="56"/>
        <end position="252"/>
    </location>
</feature>
<dbReference type="EMBL" id="CAEZVN010000014">
    <property type="protein sequence ID" value="CAB4626927.1"/>
    <property type="molecule type" value="Genomic_DNA"/>
</dbReference>
<dbReference type="InterPro" id="IPR038720">
    <property type="entry name" value="YprB_RNase_H-like_dom"/>
</dbReference>
<dbReference type="CDD" id="cd17934">
    <property type="entry name" value="DEXXQc_Upf1-like"/>
    <property type="match status" value="1"/>
</dbReference>
<dbReference type="InterPro" id="IPR019993">
    <property type="entry name" value="RecB_nuclease_TM0106_put"/>
</dbReference>
<dbReference type="AlphaFoldDB" id="A0A6J6IQG4"/>
<dbReference type="Gene3D" id="3.40.50.300">
    <property type="entry name" value="P-loop containing nucleotide triphosphate hydrolases"/>
    <property type="match status" value="2"/>
</dbReference>
<dbReference type="PANTHER" id="PTHR43788">
    <property type="entry name" value="DNA2/NAM7 HELICASE FAMILY MEMBER"/>
    <property type="match status" value="1"/>
</dbReference>
<dbReference type="CDD" id="cd18808">
    <property type="entry name" value="SF1_C_Upf1"/>
    <property type="match status" value="1"/>
</dbReference>
<organism evidence="8">
    <name type="scientific">freshwater metagenome</name>
    <dbReference type="NCBI Taxonomy" id="449393"/>
    <lineage>
        <taxon>unclassified sequences</taxon>
        <taxon>metagenomes</taxon>
        <taxon>ecological metagenomes</taxon>
    </lineage>
</organism>
<dbReference type="GO" id="GO:0016787">
    <property type="term" value="F:hydrolase activity"/>
    <property type="evidence" value="ECO:0007669"/>
    <property type="project" value="UniProtKB-KW"/>
</dbReference>
<evidence type="ECO:0000259" key="6">
    <source>
        <dbReference type="Pfam" id="PF13087"/>
    </source>
</evidence>
<dbReference type="InterPro" id="IPR027417">
    <property type="entry name" value="P-loop_NTPase"/>
</dbReference>
<dbReference type="Pfam" id="PF13087">
    <property type="entry name" value="AAA_12"/>
    <property type="match status" value="1"/>
</dbReference>
<evidence type="ECO:0000259" key="5">
    <source>
        <dbReference type="Pfam" id="PF12705"/>
    </source>
</evidence>
<protein>
    <submittedName>
        <fullName evidence="8">Unannotated protein</fullName>
    </submittedName>
</protein>
<dbReference type="Gene3D" id="3.90.320.10">
    <property type="match status" value="1"/>
</dbReference>
<keyword evidence="2" id="KW-0378">Hydrolase</keyword>
<dbReference type="InterPro" id="IPR012337">
    <property type="entry name" value="RNaseH-like_sf"/>
</dbReference>
<evidence type="ECO:0000256" key="4">
    <source>
        <dbReference type="ARBA" id="ARBA00022840"/>
    </source>
</evidence>
<dbReference type="GO" id="GO:0005524">
    <property type="term" value="F:ATP binding"/>
    <property type="evidence" value="ECO:0007669"/>
    <property type="project" value="UniProtKB-KW"/>
</dbReference>
<dbReference type="InterPro" id="IPR047187">
    <property type="entry name" value="SF1_C_Upf1"/>
</dbReference>
<name>A0A6J6IQG4_9ZZZZ</name>